<proteinExistence type="predicted"/>
<keyword evidence="3" id="KW-1185">Reference proteome</keyword>
<feature type="domain" description="Cyclic nucleotide-binding" evidence="1">
    <location>
        <begin position="30"/>
        <end position="116"/>
    </location>
</feature>
<dbReference type="EMBL" id="FOBB01000003">
    <property type="protein sequence ID" value="SEM08277.1"/>
    <property type="molecule type" value="Genomic_DNA"/>
</dbReference>
<organism evidence="2 3">
    <name type="scientific">Chitinophaga rupis</name>
    <dbReference type="NCBI Taxonomy" id="573321"/>
    <lineage>
        <taxon>Bacteria</taxon>
        <taxon>Pseudomonadati</taxon>
        <taxon>Bacteroidota</taxon>
        <taxon>Chitinophagia</taxon>
        <taxon>Chitinophagales</taxon>
        <taxon>Chitinophagaceae</taxon>
        <taxon>Chitinophaga</taxon>
    </lineage>
</organism>
<dbReference type="CDD" id="cd00038">
    <property type="entry name" value="CAP_ED"/>
    <property type="match status" value="1"/>
</dbReference>
<evidence type="ECO:0000313" key="2">
    <source>
        <dbReference type="EMBL" id="SEM08277.1"/>
    </source>
</evidence>
<dbReference type="AlphaFoldDB" id="A0A1H7VHK3"/>
<protein>
    <submittedName>
        <fullName evidence="2">cAMP-binding domain of CRP or a regulatory subunit of cAMP-dependent protein kinases</fullName>
    </submittedName>
</protein>
<evidence type="ECO:0000259" key="1">
    <source>
        <dbReference type="Pfam" id="PF00027"/>
    </source>
</evidence>
<name>A0A1H7VHK3_9BACT</name>
<gene>
    <name evidence="2" type="ORF">SAMN04488505_103325</name>
</gene>
<evidence type="ECO:0000313" key="3">
    <source>
        <dbReference type="Proteomes" id="UP000198984"/>
    </source>
</evidence>
<dbReference type="Pfam" id="PF00027">
    <property type="entry name" value="cNMP_binding"/>
    <property type="match status" value="1"/>
</dbReference>
<dbReference type="Gene3D" id="2.60.120.10">
    <property type="entry name" value="Jelly Rolls"/>
    <property type="match status" value="1"/>
</dbReference>
<dbReference type="InterPro" id="IPR018490">
    <property type="entry name" value="cNMP-bd_dom_sf"/>
</dbReference>
<dbReference type="Proteomes" id="UP000198984">
    <property type="component" value="Unassembled WGS sequence"/>
</dbReference>
<dbReference type="SUPFAM" id="SSF51206">
    <property type="entry name" value="cAMP-binding domain-like"/>
    <property type="match status" value="1"/>
</dbReference>
<dbReference type="STRING" id="573321.SAMN04488505_103325"/>
<keyword evidence="2" id="KW-0808">Transferase</keyword>
<accession>A0A1H7VHK3</accession>
<keyword evidence="2" id="KW-0418">Kinase</keyword>
<dbReference type="OrthoDB" id="9152304at2"/>
<dbReference type="InterPro" id="IPR000595">
    <property type="entry name" value="cNMP-bd_dom"/>
</dbReference>
<dbReference type="InterPro" id="IPR014710">
    <property type="entry name" value="RmlC-like_jellyroll"/>
</dbReference>
<dbReference type="RefSeq" id="WP_089912907.1">
    <property type="nucleotide sequence ID" value="NZ_FOBB01000003.1"/>
</dbReference>
<sequence>MIDNFERFITSETACTKDEVKLICSLATEKKLRRRQLLMHEGEVCRFKAFVIKGLLRTYRTGDDGAEYNMRFAVENGWMLDTESYNSQLPSKYNIEALEDTAVLLWSRETMDKIFEAVPAFRSYSEKLKTSSHDANLNRILMNISYTAEEKYQEFVTSFPDVFRRIPLHMVASYLGVSRETLSRIRHAQLKRQKEFNDNGQQ</sequence>
<dbReference type="GO" id="GO:0016301">
    <property type="term" value="F:kinase activity"/>
    <property type="evidence" value="ECO:0007669"/>
    <property type="project" value="UniProtKB-KW"/>
</dbReference>
<reference evidence="2 3" key="1">
    <citation type="submission" date="2016-10" db="EMBL/GenBank/DDBJ databases">
        <authorList>
            <person name="de Groot N.N."/>
        </authorList>
    </citation>
    <scope>NUCLEOTIDE SEQUENCE [LARGE SCALE GENOMIC DNA]</scope>
    <source>
        <strain evidence="2 3">DSM 21039</strain>
    </source>
</reference>